<feature type="non-terminal residue" evidence="2">
    <location>
        <position position="1"/>
    </location>
</feature>
<dbReference type="AlphaFoldDB" id="A0A6J4LLA8"/>
<organism evidence="2">
    <name type="scientific">uncultured Friedmanniella sp</name>
    <dbReference type="NCBI Taxonomy" id="335381"/>
    <lineage>
        <taxon>Bacteria</taxon>
        <taxon>Bacillati</taxon>
        <taxon>Actinomycetota</taxon>
        <taxon>Actinomycetes</taxon>
        <taxon>Propionibacteriales</taxon>
        <taxon>Nocardioidaceae</taxon>
        <taxon>Friedmanniella</taxon>
        <taxon>environmental samples</taxon>
    </lineage>
</organism>
<reference evidence="2" key="1">
    <citation type="submission" date="2020-02" db="EMBL/GenBank/DDBJ databases">
        <authorList>
            <person name="Meier V. D."/>
        </authorList>
    </citation>
    <scope>NUCLEOTIDE SEQUENCE</scope>
    <source>
        <strain evidence="2">AVDCRST_MAG48</strain>
    </source>
</reference>
<sequence>VGHPRPGPVRTRGQGRPGAGQHHRSTPPRPAAGAARREAARPRARGGV</sequence>
<name>A0A6J4LLA8_9ACTN</name>
<dbReference type="EMBL" id="CADCTS010000469">
    <property type="protein sequence ID" value="CAA9334787.1"/>
    <property type="molecule type" value="Genomic_DNA"/>
</dbReference>
<accession>A0A6J4LLA8</accession>
<feature type="non-terminal residue" evidence="2">
    <location>
        <position position="48"/>
    </location>
</feature>
<proteinExistence type="predicted"/>
<protein>
    <submittedName>
        <fullName evidence="2">Uncharacterized protein</fullName>
    </submittedName>
</protein>
<evidence type="ECO:0000256" key="1">
    <source>
        <dbReference type="SAM" id="MobiDB-lite"/>
    </source>
</evidence>
<evidence type="ECO:0000313" key="2">
    <source>
        <dbReference type="EMBL" id="CAA9334787.1"/>
    </source>
</evidence>
<gene>
    <name evidence="2" type="ORF">AVDCRST_MAG48-3316</name>
</gene>
<feature type="region of interest" description="Disordered" evidence="1">
    <location>
        <begin position="1"/>
        <end position="48"/>
    </location>
</feature>